<keyword evidence="7" id="KW-0460">Magnesium</keyword>
<dbReference type="Proteomes" id="UP001649381">
    <property type="component" value="Unassembled WGS sequence"/>
</dbReference>
<evidence type="ECO:0000256" key="4">
    <source>
        <dbReference type="ARBA" id="ARBA00013106"/>
    </source>
</evidence>
<comment type="caution">
    <text evidence="8">The sequence shown here is derived from an EMBL/GenBank/DDBJ whole genome shotgun (WGS) entry which is preliminary data.</text>
</comment>
<dbReference type="PRINTS" id="PR00378">
    <property type="entry name" value="LIIMPHPHTASE"/>
</dbReference>
<dbReference type="InterPro" id="IPR000760">
    <property type="entry name" value="Inositol_monophosphatase-like"/>
</dbReference>
<dbReference type="CDD" id="cd01637">
    <property type="entry name" value="IMPase_like"/>
    <property type="match status" value="1"/>
</dbReference>
<dbReference type="InterPro" id="IPR020552">
    <property type="entry name" value="Inositol_monoPase_Li-sen"/>
</dbReference>
<reference evidence="8 9" key="1">
    <citation type="submission" date="2022-01" db="EMBL/GenBank/DDBJ databases">
        <title>Alkalihalobacillus sp. EGI L200015, a novel bacterium isolated from a salt lake sediment.</title>
        <authorList>
            <person name="Gao L."/>
            <person name="Fang B.-Z."/>
            <person name="Li W.-J."/>
        </authorList>
    </citation>
    <scope>NUCLEOTIDE SEQUENCE [LARGE SCALE GENOMIC DNA]</scope>
    <source>
        <strain evidence="8 9">KCTC 12718</strain>
    </source>
</reference>
<dbReference type="SUPFAM" id="SSF56655">
    <property type="entry name" value="Carbohydrate phosphatase"/>
    <property type="match status" value="1"/>
</dbReference>
<gene>
    <name evidence="8" type="ORF">L2716_04370</name>
</gene>
<evidence type="ECO:0000313" key="9">
    <source>
        <dbReference type="Proteomes" id="UP001649381"/>
    </source>
</evidence>
<evidence type="ECO:0000256" key="3">
    <source>
        <dbReference type="ARBA" id="ARBA00005152"/>
    </source>
</evidence>
<dbReference type="InterPro" id="IPR020550">
    <property type="entry name" value="Inositol_monophosphatase_CS"/>
</dbReference>
<keyword evidence="9" id="KW-1185">Reference proteome</keyword>
<dbReference type="EMBL" id="JAKIJS010000001">
    <property type="protein sequence ID" value="MCF6136954.1"/>
    <property type="molecule type" value="Genomic_DNA"/>
</dbReference>
<dbReference type="Gene3D" id="3.40.190.80">
    <property type="match status" value="1"/>
</dbReference>
<evidence type="ECO:0000313" key="8">
    <source>
        <dbReference type="EMBL" id="MCF6136954.1"/>
    </source>
</evidence>
<dbReference type="RefSeq" id="WP_236337791.1">
    <property type="nucleotide sequence ID" value="NZ_JAKIJS010000001.1"/>
</dbReference>
<dbReference type="PANTHER" id="PTHR20854">
    <property type="entry name" value="INOSITOL MONOPHOSPHATASE"/>
    <property type="match status" value="1"/>
</dbReference>
<proteinExistence type="predicted"/>
<comment type="cofactor">
    <cofactor evidence="2">
        <name>Mg(2+)</name>
        <dbReference type="ChEBI" id="CHEBI:18420"/>
    </cofactor>
</comment>
<dbReference type="InterPro" id="IPR020583">
    <property type="entry name" value="Inositol_monoP_metal-BS"/>
</dbReference>
<evidence type="ECO:0000256" key="2">
    <source>
        <dbReference type="ARBA" id="ARBA00001946"/>
    </source>
</evidence>
<comment type="catalytic activity">
    <reaction evidence="1">
        <text>a myo-inositol phosphate + H2O = myo-inositol + phosphate</text>
        <dbReference type="Rhea" id="RHEA:24056"/>
        <dbReference type="ChEBI" id="CHEBI:15377"/>
        <dbReference type="ChEBI" id="CHEBI:17268"/>
        <dbReference type="ChEBI" id="CHEBI:43474"/>
        <dbReference type="ChEBI" id="CHEBI:84139"/>
        <dbReference type="EC" id="3.1.3.25"/>
    </reaction>
</comment>
<dbReference type="Gene3D" id="3.30.540.10">
    <property type="entry name" value="Fructose-1,6-Bisphosphatase, subunit A, domain 1"/>
    <property type="match status" value="1"/>
</dbReference>
<dbReference type="EC" id="3.1.3.25" evidence="4"/>
<comment type="pathway">
    <text evidence="3">Polyol metabolism; myo-inositol biosynthesis; myo-inositol from D-glucose 6-phosphate: step 2/2.</text>
</comment>
<dbReference type="Pfam" id="PF00459">
    <property type="entry name" value="Inositol_P"/>
    <property type="match status" value="1"/>
</dbReference>
<protein>
    <recommendedName>
        <fullName evidence="4">inositol-phosphate phosphatase</fullName>
        <ecNumber evidence="4">3.1.3.25</ecNumber>
    </recommendedName>
</protein>
<name>A0ABS9GVW9_9BACL</name>
<dbReference type="PROSITE" id="PS00630">
    <property type="entry name" value="IMP_2"/>
    <property type="match status" value="1"/>
</dbReference>
<evidence type="ECO:0000256" key="7">
    <source>
        <dbReference type="ARBA" id="ARBA00022842"/>
    </source>
</evidence>
<dbReference type="PRINTS" id="PR00377">
    <property type="entry name" value="IMPHPHTASES"/>
</dbReference>
<evidence type="ECO:0000256" key="6">
    <source>
        <dbReference type="ARBA" id="ARBA00022801"/>
    </source>
</evidence>
<dbReference type="PANTHER" id="PTHR20854:SF4">
    <property type="entry name" value="INOSITOL-1-MONOPHOSPHATASE-RELATED"/>
    <property type="match status" value="1"/>
</dbReference>
<accession>A0ABS9GVW9</accession>
<evidence type="ECO:0000256" key="1">
    <source>
        <dbReference type="ARBA" id="ARBA00001033"/>
    </source>
</evidence>
<dbReference type="PROSITE" id="PS00629">
    <property type="entry name" value="IMP_1"/>
    <property type="match status" value="1"/>
</dbReference>
<organism evidence="8 9">
    <name type="scientific">Pseudalkalibacillus berkeleyi</name>
    <dbReference type="NCBI Taxonomy" id="1069813"/>
    <lineage>
        <taxon>Bacteria</taxon>
        <taxon>Bacillati</taxon>
        <taxon>Bacillota</taxon>
        <taxon>Bacilli</taxon>
        <taxon>Bacillales</taxon>
        <taxon>Fictibacillaceae</taxon>
        <taxon>Pseudalkalibacillus</taxon>
    </lineage>
</organism>
<evidence type="ECO:0000256" key="5">
    <source>
        <dbReference type="ARBA" id="ARBA00022723"/>
    </source>
</evidence>
<keyword evidence="6" id="KW-0378">Hydrolase</keyword>
<keyword evidence="5" id="KW-0479">Metal-binding</keyword>
<sequence length="255" mass="28067">MDWAYQAGSIIRESFKKQLTIETKSNADDLVTNMDKDVERYFIDNIRKHHPDHQILGEEGSGDDVNSLEGTVWIIDPIDGTMNFVHQQTNFAISIGVYHEGVGKVGIIYSVVNDEMFHAIAGSGAFLNDYPLSKLSEVELEKSLIAINATWITKNKLMNPSKLIPIVDGCRGTRSYGSAAIELAFVAAGRLDAYITMRLSPWDFAAGKILIEEVGGTISTLDGTPLNLLGQNSIFAGSTSLHHHILKDYLHDSKS</sequence>